<dbReference type="Pfam" id="PF00858">
    <property type="entry name" value="ASC"/>
    <property type="match status" value="1"/>
</dbReference>
<dbReference type="GO" id="GO:0005886">
    <property type="term" value="C:plasma membrane"/>
    <property type="evidence" value="ECO:0007669"/>
    <property type="project" value="TreeGrafter"/>
</dbReference>
<dbReference type="PRINTS" id="PR01078">
    <property type="entry name" value="AMINACHANNEL"/>
</dbReference>
<evidence type="ECO:0000256" key="1">
    <source>
        <dbReference type="ARBA" id="ARBA00004141"/>
    </source>
</evidence>
<dbReference type="RefSeq" id="XP_023166384.2">
    <property type="nucleotide sequence ID" value="XM_023310616.2"/>
</dbReference>
<evidence type="ECO:0000256" key="13">
    <source>
        <dbReference type="SAM" id="MobiDB-lite"/>
    </source>
</evidence>
<evidence type="ECO:0000313" key="16">
    <source>
        <dbReference type="RefSeq" id="XP_023166384.2"/>
    </source>
</evidence>
<name>A0A6J1LIV9_DROHY</name>
<evidence type="ECO:0000256" key="10">
    <source>
        <dbReference type="ARBA" id="ARBA00023201"/>
    </source>
</evidence>
<dbReference type="GO" id="GO:0015280">
    <property type="term" value="F:ligand-gated sodium channel activity"/>
    <property type="evidence" value="ECO:0007669"/>
    <property type="project" value="TreeGrafter"/>
</dbReference>
<keyword evidence="6 14" id="KW-1133">Transmembrane helix</keyword>
<dbReference type="Proteomes" id="UP000504633">
    <property type="component" value="Unplaced"/>
</dbReference>
<feature type="region of interest" description="Disordered" evidence="13">
    <location>
        <begin position="547"/>
        <end position="577"/>
    </location>
</feature>
<dbReference type="AlphaFoldDB" id="A0A6J1LIV9"/>
<dbReference type="Gene3D" id="1.10.287.770">
    <property type="entry name" value="YojJ-like"/>
    <property type="match status" value="1"/>
</dbReference>
<evidence type="ECO:0000256" key="3">
    <source>
        <dbReference type="ARBA" id="ARBA00022448"/>
    </source>
</evidence>
<feature type="compositionally biased region" description="Basic residues" evidence="13">
    <location>
        <begin position="556"/>
        <end position="566"/>
    </location>
</feature>
<sequence length="585" mass="67697">MTTNAERVGPPLPSKRLVVGRAAWWIAKPRARPPAQHTLMAAIREEESATRKLSFADALKDFLQNLSFHCYGKLVEHGRGIQERFFWLICHIAALTILIAFVWGTYKDATDELVTTLYDPLYAVSKVPLPAVTVCSQNRISKRAVWRYAQELSDKDPKLRNATYFYGELRAFSMYYGIDDIVDYERVLRLQSFLDQFDTGPQDVFFNSKNRLHTLTPQCSDILVSCRLGGRPFDCMQEFRETISSLGFCCTFNFNGSFSEKRPFYQRFYGVDMGLILTLRAAAEDMFFNPHNNYPDPQSGGVTIRYVHTGRSTYLPVRPRIFETLPEARRIRPDVRKCRFWDEIPRNFTRRYTFSKCISACRARSIYNLCECLPFQLPMHYIGDAAGRVFCTLQHLECLNQYKFKWLNVITSRDYMPGLEHEMEDALYCPDCQPSCSEILYNVRGAGALALHNPSRNMTNVRSSISPGNNSYGHDSSELAVVRIYFAETHIQYFRQIIKNDWYEIFSTIGNICGIIAGFSLIGICELLFFVAKQLWHAYKAERKSELWHTRDHTPRRSRARTRANGRVKATQQQQRQPMELLILP</sequence>
<organism evidence="15 16">
    <name type="scientific">Drosophila hydei</name>
    <name type="common">Fruit fly</name>
    <dbReference type="NCBI Taxonomy" id="7224"/>
    <lineage>
        <taxon>Eukaryota</taxon>
        <taxon>Metazoa</taxon>
        <taxon>Ecdysozoa</taxon>
        <taxon>Arthropoda</taxon>
        <taxon>Hexapoda</taxon>
        <taxon>Insecta</taxon>
        <taxon>Pterygota</taxon>
        <taxon>Neoptera</taxon>
        <taxon>Endopterygota</taxon>
        <taxon>Diptera</taxon>
        <taxon>Brachycera</taxon>
        <taxon>Muscomorpha</taxon>
        <taxon>Ephydroidea</taxon>
        <taxon>Drosophilidae</taxon>
        <taxon>Drosophila</taxon>
    </lineage>
</organism>
<accession>A0A6J1LIV9</accession>
<dbReference type="OMA" id="NLSFHCY"/>
<dbReference type="Gene3D" id="2.60.470.10">
    <property type="entry name" value="Acid-sensing ion channels like domains"/>
    <property type="match status" value="1"/>
</dbReference>
<keyword evidence="15" id="KW-1185">Reference proteome</keyword>
<dbReference type="OrthoDB" id="6436100at2759"/>
<evidence type="ECO:0000256" key="2">
    <source>
        <dbReference type="ARBA" id="ARBA00007193"/>
    </source>
</evidence>
<comment type="subcellular location">
    <subcellularLocation>
        <location evidence="1">Membrane</location>
        <topology evidence="1">Multi-pass membrane protein</topology>
    </subcellularLocation>
</comment>
<dbReference type="KEGG" id="dhe:111596407"/>
<keyword evidence="8 12" id="KW-0406">Ion transport</keyword>
<evidence type="ECO:0000256" key="14">
    <source>
        <dbReference type="SAM" id="Phobius"/>
    </source>
</evidence>
<comment type="similarity">
    <text evidence="2 12">Belongs to the amiloride-sensitive sodium channel (TC 1.A.6) family.</text>
</comment>
<evidence type="ECO:0000256" key="11">
    <source>
        <dbReference type="ARBA" id="ARBA00023303"/>
    </source>
</evidence>
<dbReference type="PANTHER" id="PTHR11690">
    <property type="entry name" value="AMILORIDE-SENSITIVE SODIUM CHANNEL-RELATED"/>
    <property type="match status" value="1"/>
</dbReference>
<keyword evidence="9 14" id="KW-0472">Membrane</keyword>
<evidence type="ECO:0000256" key="12">
    <source>
        <dbReference type="RuleBase" id="RU000679"/>
    </source>
</evidence>
<evidence type="ECO:0000256" key="7">
    <source>
        <dbReference type="ARBA" id="ARBA00023053"/>
    </source>
</evidence>
<keyword evidence="7" id="KW-0915">Sodium</keyword>
<evidence type="ECO:0000256" key="8">
    <source>
        <dbReference type="ARBA" id="ARBA00023065"/>
    </source>
</evidence>
<evidence type="ECO:0000256" key="4">
    <source>
        <dbReference type="ARBA" id="ARBA00022461"/>
    </source>
</evidence>
<dbReference type="GeneID" id="111596407"/>
<keyword evidence="5 12" id="KW-0812">Transmembrane</keyword>
<gene>
    <name evidence="16" type="primary">LOC111596407</name>
</gene>
<feature type="transmembrane region" description="Helical" evidence="14">
    <location>
        <begin position="505"/>
        <end position="531"/>
    </location>
</feature>
<evidence type="ECO:0000256" key="5">
    <source>
        <dbReference type="ARBA" id="ARBA00022692"/>
    </source>
</evidence>
<keyword evidence="3 12" id="KW-0813">Transport</keyword>
<reference evidence="16" key="1">
    <citation type="submission" date="2025-08" db="UniProtKB">
        <authorList>
            <consortium name="RefSeq"/>
        </authorList>
    </citation>
    <scope>IDENTIFICATION</scope>
    <source>
        <strain evidence="16">15085-1641.00</strain>
        <tissue evidence="16">Whole body</tissue>
    </source>
</reference>
<proteinExistence type="inferred from homology"/>
<evidence type="ECO:0000256" key="6">
    <source>
        <dbReference type="ARBA" id="ARBA00022989"/>
    </source>
</evidence>
<feature type="transmembrane region" description="Helical" evidence="14">
    <location>
        <begin position="85"/>
        <end position="106"/>
    </location>
</feature>
<keyword evidence="11 12" id="KW-0407">Ion channel</keyword>
<evidence type="ECO:0000313" key="15">
    <source>
        <dbReference type="Proteomes" id="UP000504633"/>
    </source>
</evidence>
<keyword evidence="4 12" id="KW-0894">Sodium channel</keyword>
<dbReference type="PANTHER" id="PTHR11690:SF253">
    <property type="entry name" value="PICKPOCKET 18-RELATED"/>
    <property type="match status" value="1"/>
</dbReference>
<protein>
    <submittedName>
        <fullName evidence="16">Acid-sensing ion channel 5</fullName>
    </submittedName>
</protein>
<keyword evidence="10 12" id="KW-0739">Sodium transport</keyword>
<evidence type="ECO:0000256" key="9">
    <source>
        <dbReference type="ARBA" id="ARBA00023136"/>
    </source>
</evidence>
<dbReference type="InterPro" id="IPR001873">
    <property type="entry name" value="ENaC"/>
</dbReference>